<sequence>MILQKLPLSSKIIEDKQNIRAILLIYHLLKFIKSEDSFFLIKSNSRYATFFISEKVIGYLNEPI</sequence>
<gene>
    <name evidence="1" type="ORF">ATZ36_12580</name>
</gene>
<organism evidence="1 2">
    <name type="scientific">Endomicrobium trichonymphae</name>
    <dbReference type="NCBI Taxonomy" id="1408204"/>
    <lineage>
        <taxon>Bacteria</taxon>
        <taxon>Pseudomonadati</taxon>
        <taxon>Elusimicrobiota</taxon>
        <taxon>Endomicrobiia</taxon>
        <taxon>Endomicrobiales</taxon>
        <taxon>Endomicrobiaceae</taxon>
        <taxon>Candidatus Endomicrobiellum</taxon>
    </lineage>
</organism>
<dbReference type="EMBL" id="LNVX01000055">
    <property type="protein sequence ID" value="OEG71815.1"/>
    <property type="molecule type" value="Genomic_DNA"/>
</dbReference>
<evidence type="ECO:0000313" key="2">
    <source>
        <dbReference type="Proteomes" id="UP000095237"/>
    </source>
</evidence>
<reference evidence="1 2" key="1">
    <citation type="submission" date="2015-11" db="EMBL/GenBank/DDBJ databases">
        <title>Evidence for parallel genomic evolution in an endosymbiosis of termite gut flagellates.</title>
        <authorList>
            <person name="Zheng H."/>
        </authorList>
    </citation>
    <scope>NUCLEOTIDE SEQUENCE [LARGE SCALE GENOMIC DNA]</scope>
    <source>
        <strain evidence="1 2">CET450</strain>
    </source>
</reference>
<protein>
    <submittedName>
        <fullName evidence="1">Uncharacterized protein</fullName>
    </submittedName>
</protein>
<evidence type="ECO:0000313" key="1">
    <source>
        <dbReference type="EMBL" id="OEG71815.1"/>
    </source>
</evidence>
<proteinExistence type="predicted"/>
<comment type="caution">
    <text evidence="1">The sequence shown here is derived from an EMBL/GenBank/DDBJ whole genome shotgun (WGS) entry which is preliminary data.</text>
</comment>
<dbReference type="AlphaFoldDB" id="A0A1E5IMU0"/>
<dbReference type="Proteomes" id="UP000095237">
    <property type="component" value="Unassembled WGS sequence"/>
</dbReference>
<name>A0A1E5IMU0_ENDTX</name>
<keyword evidence="2" id="KW-1185">Reference proteome</keyword>
<accession>A0A1E5IMU0</accession>